<protein>
    <recommendedName>
        <fullName evidence="3">Transcription factor domain-containing protein</fullName>
    </recommendedName>
</protein>
<evidence type="ECO:0008006" key="3">
    <source>
        <dbReference type="Google" id="ProtNLM"/>
    </source>
</evidence>
<proteinExistence type="predicted"/>
<reference evidence="1" key="1">
    <citation type="journal article" date="2020" name="Stud. Mycol.">
        <title>101 Dothideomycetes genomes: a test case for predicting lifestyles and emergence of pathogens.</title>
        <authorList>
            <person name="Haridas S."/>
            <person name="Albert R."/>
            <person name="Binder M."/>
            <person name="Bloem J."/>
            <person name="Labutti K."/>
            <person name="Salamov A."/>
            <person name="Andreopoulos B."/>
            <person name="Baker S."/>
            <person name="Barry K."/>
            <person name="Bills G."/>
            <person name="Bluhm B."/>
            <person name="Cannon C."/>
            <person name="Castanera R."/>
            <person name="Culley D."/>
            <person name="Daum C."/>
            <person name="Ezra D."/>
            <person name="Gonzalez J."/>
            <person name="Henrissat B."/>
            <person name="Kuo A."/>
            <person name="Liang C."/>
            <person name="Lipzen A."/>
            <person name="Lutzoni F."/>
            <person name="Magnuson J."/>
            <person name="Mondo S."/>
            <person name="Nolan M."/>
            <person name="Ohm R."/>
            <person name="Pangilinan J."/>
            <person name="Park H.-J."/>
            <person name="Ramirez L."/>
            <person name="Alfaro M."/>
            <person name="Sun H."/>
            <person name="Tritt A."/>
            <person name="Yoshinaga Y."/>
            <person name="Zwiers L.-H."/>
            <person name="Turgeon B."/>
            <person name="Goodwin S."/>
            <person name="Spatafora J."/>
            <person name="Crous P."/>
            <person name="Grigoriev I."/>
        </authorList>
    </citation>
    <scope>NUCLEOTIDE SEQUENCE</scope>
    <source>
        <strain evidence="1">ATCC 36951</strain>
    </source>
</reference>
<dbReference type="Proteomes" id="UP000799537">
    <property type="component" value="Unassembled WGS sequence"/>
</dbReference>
<dbReference type="InterPro" id="IPR053175">
    <property type="entry name" value="DHMBA_Reg_Transcription_Factor"/>
</dbReference>
<dbReference type="OrthoDB" id="2991872at2759"/>
<gene>
    <name evidence="1" type="ORF">M409DRAFT_52819</name>
</gene>
<dbReference type="GeneID" id="54565455"/>
<dbReference type="RefSeq" id="XP_033669703.1">
    <property type="nucleotide sequence ID" value="XM_033812183.1"/>
</dbReference>
<evidence type="ECO:0000313" key="2">
    <source>
        <dbReference type="Proteomes" id="UP000799537"/>
    </source>
</evidence>
<name>A0A6A6CNV2_ZASCE</name>
<dbReference type="AlphaFoldDB" id="A0A6A6CNV2"/>
<organism evidence="1 2">
    <name type="scientific">Zasmidium cellare ATCC 36951</name>
    <dbReference type="NCBI Taxonomy" id="1080233"/>
    <lineage>
        <taxon>Eukaryota</taxon>
        <taxon>Fungi</taxon>
        <taxon>Dikarya</taxon>
        <taxon>Ascomycota</taxon>
        <taxon>Pezizomycotina</taxon>
        <taxon>Dothideomycetes</taxon>
        <taxon>Dothideomycetidae</taxon>
        <taxon>Mycosphaerellales</taxon>
        <taxon>Mycosphaerellaceae</taxon>
        <taxon>Zasmidium</taxon>
    </lineage>
</organism>
<evidence type="ECO:0000313" key="1">
    <source>
        <dbReference type="EMBL" id="KAF2168814.1"/>
    </source>
</evidence>
<accession>A0A6A6CNV2</accession>
<dbReference type="PANTHER" id="PTHR38791">
    <property type="entry name" value="ZN(II)2CYS6 TRANSCRIPTION FACTOR (EUROFUNG)-RELATED-RELATED"/>
    <property type="match status" value="1"/>
</dbReference>
<sequence length="384" mass="43435">MVDRAFSSLALLVFARSQKSLLAAKEASTSYQRLLKDMQSRILQISRGNIGQTDSDEILLTIYFMARYESVVQQDGDSTKLMESMKVWSHFDGVAAILRLWHDDCDRTAPSSIVKLARRTVVKSSLLRERQIPQWLRGGERFGEKGLALEFDRLAVRTIALRQECVQLERKCDDGSPAASTFEHLSCEAIKIGQALHDWVQHFPRKWEYNEYKIEGVSADELWSPAVSTCTRHGYAAVWTEYYSIRMLLMNAPLQTLDAACPRSTLEPTSMRIQSRSERLACEAELNAASDSLASLIPFCLGRIRAHDTLTTTPNKATAELELSHGSIEPYLANLVVWPLSIAASLQHLDVARREWFRSWLSRISSSSCECLVAYAMSDYWTVL</sequence>
<keyword evidence="2" id="KW-1185">Reference proteome</keyword>
<dbReference type="EMBL" id="ML993589">
    <property type="protein sequence ID" value="KAF2168814.1"/>
    <property type="molecule type" value="Genomic_DNA"/>
</dbReference>